<organism evidence="2 3">
    <name type="scientific">Marasmius crinis-equi</name>
    <dbReference type="NCBI Taxonomy" id="585013"/>
    <lineage>
        <taxon>Eukaryota</taxon>
        <taxon>Fungi</taxon>
        <taxon>Dikarya</taxon>
        <taxon>Basidiomycota</taxon>
        <taxon>Agaricomycotina</taxon>
        <taxon>Agaricomycetes</taxon>
        <taxon>Agaricomycetidae</taxon>
        <taxon>Agaricales</taxon>
        <taxon>Marasmiineae</taxon>
        <taxon>Marasmiaceae</taxon>
        <taxon>Marasmius</taxon>
    </lineage>
</organism>
<feature type="compositionally biased region" description="Polar residues" evidence="1">
    <location>
        <begin position="48"/>
        <end position="60"/>
    </location>
</feature>
<feature type="compositionally biased region" description="Basic and acidic residues" evidence="1">
    <location>
        <begin position="193"/>
        <end position="213"/>
    </location>
</feature>
<proteinExistence type="predicted"/>
<comment type="caution">
    <text evidence="2">The sequence shown here is derived from an EMBL/GenBank/DDBJ whole genome shotgun (WGS) entry which is preliminary data.</text>
</comment>
<reference evidence="2 3" key="1">
    <citation type="submission" date="2024-02" db="EMBL/GenBank/DDBJ databases">
        <title>A draft genome for the cacao thread blight pathogen Marasmius crinis-equi.</title>
        <authorList>
            <person name="Cohen S.P."/>
            <person name="Baruah I.K."/>
            <person name="Amoako-Attah I."/>
            <person name="Bukari Y."/>
            <person name="Meinhardt L.W."/>
            <person name="Bailey B.A."/>
        </authorList>
    </citation>
    <scope>NUCLEOTIDE SEQUENCE [LARGE SCALE GENOMIC DNA]</scope>
    <source>
        <strain evidence="2 3">GH-76</strain>
    </source>
</reference>
<feature type="compositionally biased region" description="Basic residues" evidence="1">
    <location>
        <begin position="133"/>
        <end position="151"/>
    </location>
</feature>
<evidence type="ECO:0000256" key="1">
    <source>
        <dbReference type="SAM" id="MobiDB-lite"/>
    </source>
</evidence>
<accession>A0ABR3FAJ6</accession>
<sequence length="423" mass="46114">MNPTPSAVVGGKGPVQPHVSNLPRRKPRRGPVPAASHVPKVVDRKRSVPSSSENASGKQTSSSSSSNRTNYPSDSPITQPPFPSVHLPSQSSSSTTSSSQNNASSRFEPNDNVVTRETTPSLPHSLALALPKPKGHVQPHAQHLPRRKRCRLSPEELKKKWRLLWDAEMHKEQVIRGSGVWLAFDVAGPAPKAVEEDPRDGKADDGDNYDQEQKRELEEFARETESNHVQTFRRIVKVARSPDAADERDTEDDGQTVRLFIPREHESDDGIPCLSGAQLTDVAHLMQDLHHSEDSEADDAGKTEKVLLIVPQGRSSDAMALAIVTCRALGLLSIPFANASMPASRVPTRAPSPVLSSSVHADFPLHLPPPILSADPLSRERALHSPALTFLARMYDVEELGEAWRGALSSSGVESVNEVLMNM</sequence>
<feature type="region of interest" description="Disordered" evidence="1">
    <location>
        <begin position="1"/>
        <end position="151"/>
    </location>
</feature>
<dbReference type="EMBL" id="JBAHYK010000646">
    <property type="protein sequence ID" value="KAL0572301.1"/>
    <property type="molecule type" value="Genomic_DNA"/>
</dbReference>
<evidence type="ECO:0000313" key="3">
    <source>
        <dbReference type="Proteomes" id="UP001465976"/>
    </source>
</evidence>
<keyword evidence="3" id="KW-1185">Reference proteome</keyword>
<gene>
    <name evidence="2" type="ORF">V5O48_009667</name>
</gene>
<dbReference type="Proteomes" id="UP001465976">
    <property type="component" value="Unassembled WGS sequence"/>
</dbReference>
<feature type="compositionally biased region" description="Low complexity" evidence="1">
    <location>
        <begin position="120"/>
        <end position="132"/>
    </location>
</feature>
<feature type="region of interest" description="Disordered" evidence="1">
    <location>
        <begin position="191"/>
        <end position="213"/>
    </location>
</feature>
<evidence type="ECO:0000313" key="2">
    <source>
        <dbReference type="EMBL" id="KAL0572301.1"/>
    </source>
</evidence>
<feature type="compositionally biased region" description="Polar residues" evidence="1">
    <location>
        <begin position="67"/>
        <end position="77"/>
    </location>
</feature>
<protein>
    <submittedName>
        <fullName evidence="2">Uncharacterized protein</fullName>
    </submittedName>
</protein>
<name>A0ABR3FAJ6_9AGAR</name>
<feature type="compositionally biased region" description="Low complexity" evidence="1">
    <location>
        <begin position="89"/>
        <end position="105"/>
    </location>
</feature>